<gene>
    <name evidence="8" type="ORF">CEP68_15740</name>
    <name evidence="9" type="ORF">NJD11_12315</name>
</gene>
<protein>
    <submittedName>
        <fullName evidence="8 9">Integrase</fullName>
    </submittedName>
</protein>
<feature type="domain" description="Tyr recombinase" evidence="6">
    <location>
        <begin position="165"/>
        <end position="340"/>
    </location>
</feature>
<dbReference type="InterPro" id="IPR010998">
    <property type="entry name" value="Integrase_recombinase_N"/>
</dbReference>
<dbReference type="EMBL" id="JAMYEC010000007">
    <property type="protein sequence ID" value="MDX2335715.1"/>
    <property type="molecule type" value="Genomic_DNA"/>
</dbReference>
<organism evidence="8 10">
    <name type="scientific">Brevundimonas vesicularis</name>
    <name type="common">Pseudomonas vesicularis</name>
    <dbReference type="NCBI Taxonomy" id="41276"/>
    <lineage>
        <taxon>Bacteria</taxon>
        <taxon>Pseudomonadati</taxon>
        <taxon>Pseudomonadota</taxon>
        <taxon>Alphaproteobacteria</taxon>
        <taxon>Caulobacterales</taxon>
        <taxon>Caulobacteraceae</taxon>
        <taxon>Brevundimonas</taxon>
    </lineage>
</organism>
<proteinExistence type="inferred from homology"/>
<accession>A0A1Z3UC59</accession>
<dbReference type="PANTHER" id="PTHR30349:SF64">
    <property type="entry name" value="PROPHAGE INTEGRASE INTD-RELATED"/>
    <property type="match status" value="1"/>
</dbReference>
<dbReference type="InterPro" id="IPR050090">
    <property type="entry name" value="Tyrosine_recombinase_XerCD"/>
</dbReference>
<dbReference type="Proteomes" id="UP001272940">
    <property type="component" value="Unassembled WGS sequence"/>
</dbReference>
<dbReference type="GO" id="GO:0015074">
    <property type="term" value="P:DNA integration"/>
    <property type="evidence" value="ECO:0007669"/>
    <property type="project" value="UniProtKB-KW"/>
</dbReference>
<keyword evidence="2" id="KW-0229">DNA integration</keyword>
<evidence type="ECO:0000313" key="10">
    <source>
        <dbReference type="Proteomes" id="UP000197050"/>
    </source>
</evidence>
<evidence type="ECO:0000256" key="5">
    <source>
        <dbReference type="PROSITE-ProRule" id="PRU01248"/>
    </source>
</evidence>
<reference evidence="9 11" key="4">
    <citation type="journal article" date="2023" name="FEMS Microbes">
        <title>Whole genomes of deep-sea sponge-associated bacteria exhibit high novel natural product potential.</title>
        <authorList>
            <person name="Hesketh-Best P.J."/>
            <person name="January G.G."/>
            <person name="Koch M.J."/>
            <person name="Warburton P.J."/>
            <person name="Howell K.L."/>
            <person name="Upton M."/>
        </authorList>
    </citation>
    <scope>NUCLEOTIDE SEQUENCE [LARGE SCALE GENOMIC DNA]</scope>
    <source>
        <strain evidence="9 11">PC206-O</strain>
    </source>
</reference>
<evidence type="ECO:0000256" key="4">
    <source>
        <dbReference type="ARBA" id="ARBA00023172"/>
    </source>
</evidence>
<sequence length="355" mass="39884">MRIKLKGLNVVRKTRADGTKVIYYYAWKGGPRIEGELGSAEFMENYNAALNDRRRKPSDTLVALLDAYESSSDFRSLAERTRTDYKKHLRAIASEFGDFPIAALSDKRVRGDFLSWRDRLALSSRRTADYRFTVFARALSWSVDRGLAPFNPLERQGRVYRATRRDNVWTDHDEATFLAQAPRHLQLALLLALWTGQRQGDLLRLSWSDYDGDVIRLKQRKTRARVAIPVGAPLRAALETLAIHTGDSETILTTEAGRAWTESGFRASWRKACAKAGIADVTFHDLRGTAVTRLAMAGCNEAEIATITGHSLRDVGAILDGHYLKRDHSLAVSAIKKLEARAGFPTFFPTKAERT</sequence>
<evidence type="ECO:0000256" key="3">
    <source>
        <dbReference type="ARBA" id="ARBA00023125"/>
    </source>
</evidence>
<dbReference type="GO" id="GO:0003677">
    <property type="term" value="F:DNA binding"/>
    <property type="evidence" value="ECO:0007669"/>
    <property type="project" value="UniProtKB-UniRule"/>
</dbReference>
<dbReference type="PANTHER" id="PTHR30349">
    <property type="entry name" value="PHAGE INTEGRASE-RELATED"/>
    <property type="match status" value="1"/>
</dbReference>
<feature type="domain" description="Core-binding (CB)" evidence="7">
    <location>
        <begin position="59"/>
        <end position="143"/>
    </location>
</feature>
<dbReference type="Pfam" id="PF00589">
    <property type="entry name" value="Phage_integrase"/>
    <property type="match status" value="1"/>
</dbReference>
<dbReference type="PROSITE" id="PS51900">
    <property type="entry name" value="CB"/>
    <property type="match status" value="1"/>
</dbReference>
<dbReference type="Gene3D" id="1.10.150.130">
    <property type="match status" value="1"/>
</dbReference>
<evidence type="ECO:0000313" key="8">
    <source>
        <dbReference type="EMBL" id="ASE40821.1"/>
    </source>
</evidence>
<dbReference type="RefSeq" id="WP_088582840.1">
    <property type="nucleotide sequence ID" value="NZ_CP022048.2"/>
</dbReference>
<comment type="similarity">
    <text evidence="1">Belongs to the 'phage' integrase family.</text>
</comment>
<name>A0A1Z3UC59_BREVE</name>
<reference evidence="9" key="3">
    <citation type="submission" date="2022-06" db="EMBL/GenBank/DDBJ databases">
        <authorList>
            <person name="Hesketh-Best P.J."/>
            <person name="Koch M.J."/>
        </authorList>
    </citation>
    <scope>NUCLEOTIDE SEQUENCE</scope>
    <source>
        <strain evidence="9">PC206-O</strain>
    </source>
</reference>
<dbReference type="PROSITE" id="PS51898">
    <property type="entry name" value="TYR_RECOMBINASE"/>
    <property type="match status" value="1"/>
</dbReference>
<dbReference type="AlphaFoldDB" id="A0A1Z3UC59"/>
<keyword evidence="3 5" id="KW-0238">DNA-binding</keyword>
<dbReference type="SUPFAM" id="SSF56349">
    <property type="entry name" value="DNA breaking-rejoining enzymes"/>
    <property type="match status" value="1"/>
</dbReference>
<evidence type="ECO:0000259" key="6">
    <source>
        <dbReference type="PROSITE" id="PS51898"/>
    </source>
</evidence>
<reference evidence="10" key="1">
    <citation type="submission" date="2017-06" db="EMBL/GenBank/DDBJ databases">
        <title>FDA dAtabase for Regulatory Grade micrObial Sequences (FDA-ARGOS): Supporting development and validation of Infectious Disease Dx tests.</title>
        <authorList>
            <person name="Minogue T."/>
            <person name="Wolcott M."/>
            <person name="Wasieloski L."/>
            <person name="Aguilar W."/>
            <person name="Moore D."/>
            <person name="Tallon L."/>
            <person name="Sadzewicz L."/>
            <person name="Sengamalay N."/>
            <person name="Ott S."/>
            <person name="Godinez A."/>
            <person name="Nagaraj S."/>
            <person name="Nadendla S."/>
            <person name="Geyer C."/>
            <person name="Sichtig H."/>
        </authorList>
    </citation>
    <scope>NUCLEOTIDE SEQUENCE [LARGE SCALE GENOMIC DNA]</scope>
    <source>
        <strain evidence="10">FDAARGOS_289</strain>
    </source>
</reference>
<evidence type="ECO:0000256" key="2">
    <source>
        <dbReference type="ARBA" id="ARBA00022908"/>
    </source>
</evidence>
<dbReference type="EMBL" id="CP022048">
    <property type="protein sequence ID" value="ASE40821.1"/>
    <property type="molecule type" value="Genomic_DNA"/>
</dbReference>
<dbReference type="GeneID" id="34013644"/>
<evidence type="ECO:0000259" key="7">
    <source>
        <dbReference type="PROSITE" id="PS51900"/>
    </source>
</evidence>
<dbReference type="Proteomes" id="UP000197050">
    <property type="component" value="Chromosome"/>
</dbReference>
<evidence type="ECO:0000313" key="9">
    <source>
        <dbReference type="EMBL" id="MDX2335715.1"/>
    </source>
</evidence>
<keyword evidence="11" id="KW-1185">Reference proteome</keyword>
<keyword evidence="4" id="KW-0233">DNA recombination</keyword>
<dbReference type="InterPro" id="IPR013762">
    <property type="entry name" value="Integrase-like_cat_sf"/>
</dbReference>
<dbReference type="InterPro" id="IPR002104">
    <property type="entry name" value="Integrase_catalytic"/>
</dbReference>
<dbReference type="GO" id="GO:0006310">
    <property type="term" value="P:DNA recombination"/>
    <property type="evidence" value="ECO:0007669"/>
    <property type="project" value="UniProtKB-KW"/>
</dbReference>
<dbReference type="InterPro" id="IPR044068">
    <property type="entry name" value="CB"/>
</dbReference>
<dbReference type="InterPro" id="IPR011010">
    <property type="entry name" value="DNA_brk_join_enz"/>
</dbReference>
<dbReference type="KEGG" id="bvc:CEP68_15740"/>
<evidence type="ECO:0000256" key="1">
    <source>
        <dbReference type="ARBA" id="ARBA00008857"/>
    </source>
</evidence>
<dbReference type="Gene3D" id="1.10.443.10">
    <property type="entry name" value="Intergrase catalytic core"/>
    <property type="match status" value="1"/>
</dbReference>
<reference evidence="8" key="2">
    <citation type="submission" date="2017-12" db="EMBL/GenBank/DDBJ databases">
        <title>FDA dAtabase for Regulatory Grade micrObial Sequences (FDA-ARGOS): Supporting development and validation of Infectious Disease Dx tests.</title>
        <authorList>
            <person name="Campos J."/>
            <person name="Goldberg B."/>
            <person name="Tallon L."/>
            <person name="Sadzewicz L."/>
            <person name="Sengamalay N."/>
            <person name="Ott S."/>
            <person name="Godinez A."/>
            <person name="Nagaraj S."/>
            <person name="Vavikolanu K."/>
            <person name="Vyas G."/>
            <person name="Nadendla S."/>
            <person name="Aluvathingal J."/>
            <person name="Geyer C."/>
            <person name="Nandy P."/>
            <person name="Hobson J."/>
            <person name="Sichtig H."/>
        </authorList>
    </citation>
    <scope>NUCLEOTIDE SEQUENCE</scope>
    <source>
        <strain evidence="8">FDAARGOS_289</strain>
    </source>
</reference>
<evidence type="ECO:0000313" key="11">
    <source>
        <dbReference type="Proteomes" id="UP001272940"/>
    </source>
</evidence>